<proteinExistence type="predicted"/>
<evidence type="ECO:0000313" key="4">
    <source>
        <dbReference type="Proteomes" id="UP000294887"/>
    </source>
</evidence>
<dbReference type="InterPro" id="IPR040506">
    <property type="entry name" value="RACo_linker"/>
</dbReference>
<comment type="caution">
    <text evidence="3">The sequence shown here is derived from an EMBL/GenBank/DDBJ whole genome shotgun (WGS) entry which is preliminary data.</text>
</comment>
<evidence type="ECO:0000259" key="2">
    <source>
        <dbReference type="PROSITE" id="PS51085"/>
    </source>
</evidence>
<keyword evidence="4" id="KW-1185">Reference proteome</keyword>
<dbReference type="Pfam" id="PF14574">
    <property type="entry name" value="RACo_C_ter"/>
    <property type="match status" value="1"/>
</dbReference>
<dbReference type="OrthoDB" id="9810588at2"/>
<dbReference type="Proteomes" id="UP000294887">
    <property type="component" value="Unassembled WGS sequence"/>
</dbReference>
<dbReference type="EMBL" id="SMFQ01000004">
    <property type="protein sequence ID" value="TCJ84994.1"/>
    <property type="molecule type" value="Genomic_DNA"/>
</dbReference>
<dbReference type="InterPro" id="IPR027980">
    <property type="entry name" value="RACo_C"/>
</dbReference>
<evidence type="ECO:0000313" key="3">
    <source>
        <dbReference type="EMBL" id="TCJ84994.1"/>
    </source>
</evidence>
<feature type="domain" description="2Fe-2S ferredoxin-type" evidence="2">
    <location>
        <begin position="4"/>
        <end position="108"/>
    </location>
</feature>
<dbReference type="Pfam" id="PF17651">
    <property type="entry name" value="Raco_middle"/>
    <property type="match status" value="1"/>
</dbReference>
<dbReference type="GO" id="GO:0051536">
    <property type="term" value="F:iron-sulfur cluster binding"/>
    <property type="evidence" value="ECO:0007669"/>
    <property type="project" value="InterPro"/>
</dbReference>
<feature type="region of interest" description="Disordered" evidence="1">
    <location>
        <begin position="671"/>
        <end position="696"/>
    </location>
</feature>
<protein>
    <submittedName>
        <fullName evidence="3">Uncharacterized 2Fe-2S/4Fe-4S cluster protein (DUF4445 family)</fullName>
    </submittedName>
</protein>
<dbReference type="Gene3D" id="3.10.20.30">
    <property type="match status" value="1"/>
</dbReference>
<dbReference type="AlphaFoldDB" id="A0A4R1EYA0"/>
<dbReference type="SUPFAM" id="SSF54292">
    <property type="entry name" value="2Fe-2S ferredoxin-like"/>
    <property type="match status" value="1"/>
</dbReference>
<dbReference type="InterPro" id="IPR041414">
    <property type="entry name" value="Raco-like_middle"/>
</dbReference>
<dbReference type="PANTHER" id="PTHR42895">
    <property type="entry name" value="IRON-SULFUR CLUSTER-BINDING PROTEIN-RELATED"/>
    <property type="match status" value="1"/>
</dbReference>
<dbReference type="InterPro" id="IPR036010">
    <property type="entry name" value="2Fe-2S_ferredoxin-like_sf"/>
</dbReference>
<dbReference type="PROSITE" id="PS51085">
    <property type="entry name" value="2FE2S_FER_2"/>
    <property type="match status" value="1"/>
</dbReference>
<organism evidence="3 4">
    <name type="scientific">Cocleimonas flava</name>
    <dbReference type="NCBI Taxonomy" id="634765"/>
    <lineage>
        <taxon>Bacteria</taxon>
        <taxon>Pseudomonadati</taxon>
        <taxon>Pseudomonadota</taxon>
        <taxon>Gammaproteobacteria</taxon>
        <taxon>Thiotrichales</taxon>
        <taxon>Thiotrichaceae</taxon>
        <taxon>Cocleimonas</taxon>
    </lineage>
</organism>
<dbReference type="InterPro" id="IPR052911">
    <property type="entry name" value="Corrinoid_activation_enz"/>
</dbReference>
<dbReference type="InterPro" id="IPR042259">
    <property type="entry name" value="Raco-like_middle_sf"/>
</dbReference>
<name>A0A4R1EYA0_9GAMM</name>
<dbReference type="Pfam" id="PF00111">
    <property type="entry name" value="Fer2"/>
    <property type="match status" value="1"/>
</dbReference>
<sequence>MSTFKVVFTPSGIRGDIKEGTDVLSAARELGADVASLCGGNGLCTRCKVKLSTGSFPKHQIESQTQHLSPITSAERERISEADLEQGYRLSCSAKIQGDIVIDVPAESQTHQQVIRKDATVLDIENKPAVKLITVDVEEPDLNSPTGDLERLKDAIEFETSLTDLSIETHLLRDLQPALRKGKWTVTVAIYENQRIIGIWSGKQEDAYGLAVDMGSTTIAGHLCNLATGEVLASHGIMNPQIRFGEDLMSRVSYSMMNPGGDLKMTAAIREGINHLVDQLLIEANTSPRPDDKPVTKDLLLDATFVGNPVMHHIFLGIDPVELGGAPFALATQASMTLPARDLDLHLAAGAQVYLPPCIAGHVGADAAAVVLSEAPYKNDAMTLIIDVGTNAEIILGNKKKLVAASSPTGPAFEGAQIHNGQRAAPGAIERVRIDPETLEPRYKVIGVDLWSDDPGFDEAIGETGVTGICGSGIIEAIATMYLAGIVTTDGVINGEKASISARIVNDGKTWAYKMVASKNDDSDINSARSETGVLITQNDIRAIQLAKGTLYASVQLLMDKIHVKKIEQIRFAGAFGAHIDPKYAMLLGMIPDCPLDQVQSVGNAAGTGARIALTNLAGRREIENEVLRMEKIETATEASFQDYFVNAMAIPHKIDTFEHLSQVVFLPAKEESSSDSPRLRRRRRSSRGGKPNISR</sequence>
<dbReference type="Pfam" id="PF17650">
    <property type="entry name" value="RACo_linker"/>
    <property type="match status" value="1"/>
</dbReference>
<dbReference type="RefSeq" id="WP_131906715.1">
    <property type="nucleotide sequence ID" value="NZ_BAAAFU010000001.1"/>
</dbReference>
<dbReference type="InterPro" id="IPR012675">
    <property type="entry name" value="Beta-grasp_dom_sf"/>
</dbReference>
<accession>A0A4R1EYA0</accession>
<gene>
    <name evidence="3" type="ORF">EV695_2959</name>
</gene>
<dbReference type="Gene3D" id="3.30.420.480">
    <property type="entry name" value="Domain of unknown function (DUF4445)"/>
    <property type="match status" value="1"/>
</dbReference>
<dbReference type="CDD" id="cd00207">
    <property type="entry name" value="fer2"/>
    <property type="match status" value="1"/>
</dbReference>
<dbReference type="InterPro" id="IPR001041">
    <property type="entry name" value="2Fe-2S_ferredoxin-type"/>
</dbReference>
<dbReference type="PANTHER" id="PTHR42895:SF2">
    <property type="entry name" value="IRON-SULFUR CLUSTER PROTEIN"/>
    <property type="match status" value="1"/>
</dbReference>
<reference evidence="3 4" key="1">
    <citation type="submission" date="2019-03" db="EMBL/GenBank/DDBJ databases">
        <title>Genomic Encyclopedia of Type Strains, Phase IV (KMG-IV): sequencing the most valuable type-strain genomes for metagenomic binning, comparative biology and taxonomic classification.</title>
        <authorList>
            <person name="Goeker M."/>
        </authorList>
    </citation>
    <scope>NUCLEOTIDE SEQUENCE [LARGE SCALE GENOMIC DNA]</scope>
    <source>
        <strain evidence="3 4">DSM 24830</strain>
    </source>
</reference>
<dbReference type="Gene3D" id="3.10.20.880">
    <property type="match status" value="1"/>
</dbReference>
<evidence type="ECO:0000256" key="1">
    <source>
        <dbReference type="SAM" id="MobiDB-lite"/>
    </source>
</evidence>